<dbReference type="Proteomes" id="UP001151760">
    <property type="component" value="Unassembled WGS sequence"/>
</dbReference>
<organism evidence="1 2">
    <name type="scientific">Tanacetum coccineum</name>
    <dbReference type="NCBI Taxonomy" id="301880"/>
    <lineage>
        <taxon>Eukaryota</taxon>
        <taxon>Viridiplantae</taxon>
        <taxon>Streptophyta</taxon>
        <taxon>Embryophyta</taxon>
        <taxon>Tracheophyta</taxon>
        <taxon>Spermatophyta</taxon>
        <taxon>Magnoliopsida</taxon>
        <taxon>eudicotyledons</taxon>
        <taxon>Gunneridae</taxon>
        <taxon>Pentapetalae</taxon>
        <taxon>asterids</taxon>
        <taxon>campanulids</taxon>
        <taxon>Asterales</taxon>
        <taxon>Asteraceae</taxon>
        <taxon>Asteroideae</taxon>
        <taxon>Anthemideae</taxon>
        <taxon>Anthemidinae</taxon>
        <taxon>Tanacetum</taxon>
    </lineage>
</organism>
<keyword evidence="2" id="KW-1185">Reference proteome</keyword>
<evidence type="ECO:0000313" key="2">
    <source>
        <dbReference type="Proteomes" id="UP001151760"/>
    </source>
</evidence>
<comment type="caution">
    <text evidence="1">The sequence shown here is derived from an EMBL/GenBank/DDBJ whole genome shotgun (WGS) entry which is preliminary data.</text>
</comment>
<accession>A0ABQ4XER0</accession>
<reference evidence="1" key="2">
    <citation type="submission" date="2022-01" db="EMBL/GenBank/DDBJ databases">
        <authorList>
            <person name="Yamashiro T."/>
            <person name="Shiraishi A."/>
            <person name="Satake H."/>
            <person name="Nakayama K."/>
        </authorList>
    </citation>
    <scope>NUCLEOTIDE SEQUENCE</scope>
</reference>
<protein>
    <submittedName>
        <fullName evidence="1">Uncharacterized protein</fullName>
    </submittedName>
</protein>
<name>A0ABQ4XER0_9ASTR</name>
<dbReference type="EMBL" id="BQNB010009440">
    <property type="protein sequence ID" value="GJS63562.1"/>
    <property type="molecule type" value="Genomic_DNA"/>
</dbReference>
<sequence length="88" mass="9649">MRRMSNCGGHFAKKIEAEKKSASSCSSDDVIFMVTSGQSLLVEEGWEGTKGKYGGSEWTKAGDYFAVRCCLQAMPRATPTVIMDTRKC</sequence>
<proteinExistence type="predicted"/>
<reference evidence="1" key="1">
    <citation type="journal article" date="2022" name="Int. J. Mol. Sci.">
        <title>Draft Genome of Tanacetum Coccineum: Genomic Comparison of Closely Related Tanacetum-Family Plants.</title>
        <authorList>
            <person name="Yamashiro T."/>
            <person name="Shiraishi A."/>
            <person name="Nakayama K."/>
            <person name="Satake H."/>
        </authorList>
    </citation>
    <scope>NUCLEOTIDE SEQUENCE</scope>
</reference>
<gene>
    <name evidence="1" type="ORF">Tco_0678126</name>
</gene>
<evidence type="ECO:0000313" key="1">
    <source>
        <dbReference type="EMBL" id="GJS63562.1"/>
    </source>
</evidence>